<keyword evidence="6" id="KW-1185">Reference proteome</keyword>
<keyword evidence="3" id="KW-0560">Oxidoreductase</keyword>
<dbReference type="EMBL" id="JAGMUV010000009">
    <property type="protein sequence ID" value="KAH7143550.1"/>
    <property type="molecule type" value="Genomic_DNA"/>
</dbReference>
<evidence type="ECO:0000256" key="3">
    <source>
        <dbReference type="ARBA" id="ARBA00023002"/>
    </source>
</evidence>
<dbReference type="Pfam" id="PF05368">
    <property type="entry name" value="NmrA"/>
    <property type="match status" value="1"/>
</dbReference>
<dbReference type="SUPFAM" id="SSF51735">
    <property type="entry name" value="NAD(P)-binding Rossmann-fold domains"/>
    <property type="match status" value="1"/>
</dbReference>
<dbReference type="PANTHER" id="PTHR47706">
    <property type="entry name" value="NMRA-LIKE FAMILY PROTEIN"/>
    <property type="match status" value="1"/>
</dbReference>
<dbReference type="OrthoDB" id="419598at2759"/>
<accession>A0A9P9J287</accession>
<evidence type="ECO:0000313" key="5">
    <source>
        <dbReference type="EMBL" id="KAH7143550.1"/>
    </source>
</evidence>
<proteinExistence type="inferred from homology"/>
<evidence type="ECO:0000256" key="1">
    <source>
        <dbReference type="ARBA" id="ARBA00005725"/>
    </source>
</evidence>
<dbReference type="Gene3D" id="3.90.25.10">
    <property type="entry name" value="UDP-galactose 4-epimerase, domain 1"/>
    <property type="match status" value="1"/>
</dbReference>
<evidence type="ECO:0000313" key="6">
    <source>
        <dbReference type="Proteomes" id="UP000738349"/>
    </source>
</evidence>
<evidence type="ECO:0000256" key="2">
    <source>
        <dbReference type="ARBA" id="ARBA00022857"/>
    </source>
</evidence>
<keyword evidence="2" id="KW-0521">NADP</keyword>
<dbReference type="AlphaFoldDB" id="A0A9P9J287"/>
<dbReference type="Proteomes" id="UP000738349">
    <property type="component" value="Unassembled WGS sequence"/>
</dbReference>
<dbReference type="InterPro" id="IPR008030">
    <property type="entry name" value="NmrA-like"/>
</dbReference>
<dbReference type="Gene3D" id="3.40.50.720">
    <property type="entry name" value="NAD(P)-binding Rossmann-like Domain"/>
    <property type="match status" value="1"/>
</dbReference>
<gene>
    <name evidence="5" type="ORF">EDB81DRAFT_795905</name>
</gene>
<sequence length="305" mass="34184">MRSIAVAGGTGPVGKTIVDGLVSYGKHKIFVLSRNDRPSEGGVDYLKVDYTDVEGLSQAFSQAGVDTVVCAIGVATPETNQAQLNLIRAAAQSDPTRRFVISGYDMQHLEEMIEINPLSRYTFEAIGSLEKTDLEYTRVVNGWFLDYYGMPYWKTHLHPWINVVNMEKKWAAVPGDGSARATFITTQDMSKFVARLMDLEKWNKITTISNETLTFNQVVALAEKTRGCKFLVAYDSLEKLKSGKISFFNEFPPIEFENAEAFFAMIHLQAGLERLLVSEEDSLTHKFPEVQLTKAAEVMESWKGK</sequence>
<dbReference type="InterPro" id="IPR036291">
    <property type="entry name" value="NAD(P)-bd_dom_sf"/>
</dbReference>
<dbReference type="InterPro" id="IPR051609">
    <property type="entry name" value="NmrA/Isoflavone_reductase-like"/>
</dbReference>
<dbReference type="PANTHER" id="PTHR47706:SF4">
    <property type="entry name" value="NMRA-LIKE DOMAIN-CONTAINING PROTEIN"/>
    <property type="match status" value="1"/>
</dbReference>
<organism evidence="5 6">
    <name type="scientific">Dactylonectria macrodidyma</name>
    <dbReference type="NCBI Taxonomy" id="307937"/>
    <lineage>
        <taxon>Eukaryota</taxon>
        <taxon>Fungi</taxon>
        <taxon>Dikarya</taxon>
        <taxon>Ascomycota</taxon>
        <taxon>Pezizomycotina</taxon>
        <taxon>Sordariomycetes</taxon>
        <taxon>Hypocreomycetidae</taxon>
        <taxon>Hypocreales</taxon>
        <taxon>Nectriaceae</taxon>
        <taxon>Dactylonectria</taxon>
    </lineage>
</organism>
<name>A0A9P9J287_9HYPO</name>
<evidence type="ECO:0000259" key="4">
    <source>
        <dbReference type="Pfam" id="PF05368"/>
    </source>
</evidence>
<comment type="caution">
    <text evidence="5">The sequence shown here is derived from an EMBL/GenBank/DDBJ whole genome shotgun (WGS) entry which is preliminary data.</text>
</comment>
<reference evidence="5" key="1">
    <citation type="journal article" date="2021" name="Nat. Commun.">
        <title>Genetic determinants of endophytism in the Arabidopsis root mycobiome.</title>
        <authorList>
            <person name="Mesny F."/>
            <person name="Miyauchi S."/>
            <person name="Thiergart T."/>
            <person name="Pickel B."/>
            <person name="Atanasova L."/>
            <person name="Karlsson M."/>
            <person name="Huettel B."/>
            <person name="Barry K.W."/>
            <person name="Haridas S."/>
            <person name="Chen C."/>
            <person name="Bauer D."/>
            <person name="Andreopoulos W."/>
            <person name="Pangilinan J."/>
            <person name="LaButti K."/>
            <person name="Riley R."/>
            <person name="Lipzen A."/>
            <person name="Clum A."/>
            <person name="Drula E."/>
            <person name="Henrissat B."/>
            <person name="Kohler A."/>
            <person name="Grigoriev I.V."/>
            <person name="Martin F.M."/>
            <person name="Hacquard S."/>
        </authorList>
    </citation>
    <scope>NUCLEOTIDE SEQUENCE</scope>
    <source>
        <strain evidence="5">MPI-CAGE-AT-0147</strain>
    </source>
</reference>
<feature type="domain" description="NmrA-like" evidence="4">
    <location>
        <begin position="3"/>
        <end position="264"/>
    </location>
</feature>
<dbReference type="GO" id="GO:0016491">
    <property type="term" value="F:oxidoreductase activity"/>
    <property type="evidence" value="ECO:0007669"/>
    <property type="project" value="UniProtKB-KW"/>
</dbReference>
<comment type="similarity">
    <text evidence="1">Belongs to the NmrA-type oxidoreductase family. Isoflavone reductase subfamily.</text>
</comment>
<protein>
    <recommendedName>
        <fullName evidence="4">NmrA-like domain-containing protein</fullName>
    </recommendedName>
</protein>